<dbReference type="InterPro" id="IPR027961">
    <property type="entry name" value="DUF4442"/>
</dbReference>
<gene>
    <name evidence="1" type="ORF">UFOPK4295_00929</name>
</gene>
<dbReference type="Gene3D" id="3.10.129.10">
    <property type="entry name" value="Hotdog Thioesterase"/>
    <property type="match status" value="1"/>
</dbReference>
<sequence length="155" mass="16713">MRDFTEIIDKYSRESIPLVKTLGIHVTEAVITDTEVRAVCSLPDRPEQRNHVGGPHAGAMFTAAESASGGVVQAAFADLFSQAVPLIMNGGMRFQALALGDIVATARMPIAEVARVRGELAEGKRPEFFIEVEVASAEAITGLLSTHWTLKPIKR</sequence>
<evidence type="ECO:0000313" key="1">
    <source>
        <dbReference type="EMBL" id="CAB5050487.1"/>
    </source>
</evidence>
<protein>
    <submittedName>
        <fullName evidence="1">Unannotated protein</fullName>
    </submittedName>
</protein>
<reference evidence="1" key="1">
    <citation type="submission" date="2020-05" db="EMBL/GenBank/DDBJ databases">
        <authorList>
            <person name="Chiriac C."/>
            <person name="Salcher M."/>
            <person name="Ghai R."/>
            <person name="Kavagutti S V."/>
        </authorList>
    </citation>
    <scope>NUCLEOTIDE SEQUENCE</scope>
</reference>
<dbReference type="AlphaFoldDB" id="A0A6J7TBF6"/>
<accession>A0A6J7TBF6</accession>
<name>A0A6J7TBF6_9ZZZZ</name>
<dbReference type="EMBL" id="CAFBQF010000045">
    <property type="protein sequence ID" value="CAB5050487.1"/>
    <property type="molecule type" value="Genomic_DNA"/>
</dbReference>
<dbReference type="SUPFAM" id="SSF54637">
    <property type="entry name" value="Thioesterase/thiol ester dehydrase-isomerase"/>
    <property type="match status" value="1"/>
</dbReference>
<dbReference type="Pfam" id="PF14539">
    <property type="entry name" value="DUF4442"/>
    <property type="match status" value="1"/>
</dbReference>
<organism evidence="1">
    <name type="scientific">freshwater metagenome</name>
    <dbReference type="NCBI Taxonomy" id="449393"/>
    <lineage>
        <taxon>unclassified sequences</taxon>
        <taxon>metagenomes</taxon>
        <taxon>ecological metagenomes</taxon>
    </lineage>
</organism>
<proteinExistence type="predicted"/>
<dbReference type="InterPro" id="IPR029069">
    <property type="entry name" value="HotDog_dom_sf"/>
</dbReference>